<feature type="transmembrane region" description="Helical" evidence="7">
    <location>
        <begin position="530"/>
        <end position="550"/>
    </location>
</feature>
<dbReference type="Pfam" id="PF11412">
    <property type="entry name" value="DsbD_N"/>
    <property type="match status" value="1"/>
</dbReference>
<evidence type="ECO:0000256" key="5">
    <source>
        <dbReference type="ARBA" id="ARBA00022989"/>
    </source>
</evidence>
<keyword evidence="6 7" id="KW-0472">Membrane</keyword>
<dbReference type="PROSITE" id="PS51352">
    <property type="entry name" value="THIOREDOXIN_2"/>
    <property type="match status" value="1"/>
</dbReference>
<dbReference type="Gene3D" id="3.40.30.10">
    <property type="entry name" value="Glutaredoxin"/>
    <property type="match status" value="1"/>
</dbReference>
<feature type="transmembrane region" description="Helical" evidence="7">
    <location>
        <begin position="506"/>
        <end position="524"/>
    </location>
</feature>
<dbReference type="Proteomes" id="UP000001208">
    <property type="component" value="Chromosome"/>
</dbReference>
<keyword evidence="2" id="KW-1003">Cell membrane</keyword>
<keyword evidence="8" id="KW-0732">Signal</keyword>
<evidence type="ECO:0000313" key="11">
    <source>
        <dbReference type="Proteomes" id="UP000001208"/>
    </source>
</evidence>
<dbReference type="InterPro" id="IPR028250">
    <property type="entry name" value="DsbDN"/>
</dbReference>
<dbReference type="eggNOG" id="COG4232">
    <property type="taxonomic scope" value="Bacteria"/>
</dbReference>
<organism evidence="10 11">
    <name type="scientific">Chloroherpeton thalassium (strain ATCC 35110 / GB-78)</name>
    <dbReference type="NCBI Taxonomy" id="517418"/>
    <lineage>
        <taxon>Bacteria</taxon>
        <taxon>Pseudomonadati</taxon>
        <taxon>Chlorobiota</taxon>
        <taxon>Chlorobiia</taxon>
        <taxon>Chlorobiales</taxon>
        <taxon>Chloroherpetonaceae</taxon>
        <taxon>Chloroherpeton</taxon>
    </lineage>
</organism>
<feature type="signal peptide" evidence="8">
    <location>
        <begin position="1"/>
        <end position="29"/>
    </location>
</feature>
<feature type="transmembrane region" description="Helical" evidence="7">
    <location>
        <begin position="304"/>
        <end position="328"/>
    </location>
</feature>
<proteinExistence type="predicted"/>
<feature type="transmembrane region" description="Helical" evidence="7">
    <location>
        <begin position="388"/>
        <end position="408"/>
    </location>
</feature>
<accession>B3QTF8</accession>
<dbReference type="RefSeq" id="WP_012498788.1">
    <property type="nucleotide sequence ID" value="NC_011026.1"/>
</dbReference>
<evidence type="ECO:0000256" key="1">
    <source>
        <dbReference type="ARBA" id="ARBA00004651"/>
    </source>
</evidence>
<evidence type="ECO:0000256" key="4">
    <source>
        <dbReference type="ARBA" id="ARBA00022748"/>
    </source>
</evidence>
<dbReference type="Pfam" id="PF02683">
    <property type="entry name" value="DsbD_TM"/>
    <property type="match status" value="1"/>
</dbReference>
<evidence type="ECO:0000313" key="10">
    <source>
        <dbReference type="EMBL" id="ACF12704.1"/>
    </source>
</evidence>
<feature type="transmembrane region" description="Helical" evidence="7">
    <location>
        <begin position="562"/>
        <end position="580"/>
    </location>
</feature>
<dbReference type="STRING" id="517418.Ctha_0233"/>
<dbReference type="EMBL" id="CP001100">
    <property type="protein sequence ID" value="ACF12704.1"/>
    <property type="molecule type" value="Genomic_DNA"/>
</dbReference>
<dbReference type="GO" id="GO:0017004">
    <property type="term" value="P:cytochrome complex assembly"/>
    <property type="evidence" value="ECO:0007669"/>
    <property type="project" value="UniProtKB-KW"/>
</dbReference>
<sequence>MLKRPFKNAFWFTAFFSVLSLFFAKNAAAQFPDFGDGKKLVQPSLVVGTENFREPFIIGIRFKLEPEWHIYWKNAGDAGTPVEVEWNLPDGFRVSELDYPVPIKFVLSGVVGYGYTDEVVLLAKVEPPKNYSPKKAPEISAKLSWLVCRESCIPGEGEVSLNLETLSQKDVAEGKKLIEKFEAKLPGQSGNLDIKLEQAVAKGSGKNVTAELRFSGKQASEITDFFPDILENAFIGYNDIQVANNTISFPMQLSAPDAELPEIRGLLVTETHGYEFSATLKAATESLLDDSFQVAGERPDESPLWMILLLAFVGGLLLNIMPCVLPVLSLKVLSFVEHSSMEKSHTRYLSFIFALGVLVSFWVLALGVGVLQNAGEQIGWGFQFQSPWFVVGMSVVVFIFGMNLVGVFEFASPNVTGDVSKTLSRHDALGAFMNGVLATTLATPCTAPFLGTALGFAFSQPFYMIFLIFSLVALGLAAPYVILSLNPAWLKFIPKPGVWMERFKQAMGFLLFATLVWLLSVLGSQTGATGILAALTLLLGVSVGLWLIGAFIDYGTPATKKFMIWGIALLLAGASYYLGFEKWFPIRETAQTQTEAAKPHDGLIDWKPFSIATVEKEVSAGKPVFIDFTADWCFTCKVTEQTVLHTDAVSGKIKELGIVPIRADWTNRNDEITGLLKKFGRSGVPLYVVFPAGKLSEPIVLPEVVTPELLIEAFEKAVSK</sequence>
<dbReference type="InterPro" id="IPR003834">
    <property type="entry name" value="Cyt_c_assmbl_TM_dom"/>
</dbReference>
<dbReference type="GO" id="GO:0005886">
    <property type="term" value="C:plasma membrane"/>
    <property type="evidence" value="ECO:0007669"/>
    <property type="project" value="UniProtKB-SubCell"/>
</dbReference>
<dbReference type="Pfam" id="PF13899">
    <property type="entry name" value="Thioredoxin_7"/>
    <property type="match status" value="1"/>
</dbReference>
<evidence type="ECO:0000256" key="8">
    <source>
        <dbReference type="SAM" id="SignalP"/>
    </source>
</evidence>
<name>B3QTF8_CHLT3</name>
<gene>
    <name evidence="10" type="ordered locus">Ctha_0233</name>
</gene>
<dbReference type="SUPFAM" id="SSF52833">
    <property type="entry name" value="Thioredoxin-like"/>
    <property type="match status" value="1"/>
</dbReference>
<dbReference type="InterPro" id="IPR035671">
    <property type="entry name" value="DsbD_gamma"/>
</dbReference>
<protein>
    <submittedName>
        <fullName evidence="10">Cytochrome c biogenesis protein transmembrane region</fullName>
    </submittedName>
</protein>
<dbReference type="InterPro" id="IPR013766">
    <property type="entry name" value="Thioredoxin_domain"/>
</dbReference>
<keyword evidence="4" id="KW-0201">Cytochrome c-type biogenesis</keyword>
<evidence type="ECO:0000256" key="3">
    <source>
        <dbReference type="ARBA" id="ARBA00022692"/>
    </source>
</evidence>
<dbReference type="HOGENOM" id="CLU_014657_1_0_10"/>
<evidence type="ECO:0000256" key="7">
    <source>
        <dbReference type="SAM" id="Phobius"/>
    </source>
</evidence>
<evidence type="ECO:0000259" key="9">
    <source>
        <dbReference type="PROSITE" id="PS51352"/>
    </source>
</evidence>
<feature type="chain" id="PRO_5002795727" evidence="8">
    <location>
        <begin position="30"/>
        <end position="720"/>
    </location>
</feature>
<feature type="transmembrane region" description="Helical" evidence="7">
    <location>
        <begin position="429"/>
        <end position="450"/>
    </location>
</feature>
<reference evidence="10 11" key="1">
    <citation type="submission" date="2008-06" db="EMBL/GenBank/DDBJ databases">
        <title>Complete sequence of Chloroherpeton thalassium ATCC 35110.</title>
        <authorList>
            <consortium name="US DOE Joint Genome Institute"/>
            <person name="Lucas S."/>
            <person name="Copeland A."/>
            <person name="Lapidus A."/>
            <person name="Glavina del Rio T."/>
            <person name="Dalin E."/>
            <person name="Tice H."/>
            <person name="Bruce D."/>
            <person name="Goodwin L."/>
            <person name="Pitluck S."/>
            <person name="Schmutz J."/>
            <person name="Larimer F."/>
            <person name="Land M."/>
            <person name="Hauser L."/>
            <person name="Kyrpides N."/>
            <person name="Mikhailova N."/>
            <person name="Liu Z."/>
            <person name="Li T."/>
            <person name="Zhao F."/>
            <person name="Overmann J."/>
            <person name="Bryant D.A."/>
            <person name="Richardson P."/>
        </authorList>
    </citation>
    <scope>NUCLEOTIDE SEQUENCE [LARGE SCALE GENOMIC DNA]</scope>
    <source>
        <strain evidence="11">ATCC 35110 / GB-78</strain>
    </source>
</reference>
<keyword evidence="11" id="KW-1185">Reference proteome</keyword>
<evidence type="ECO:0000256" key="2">
    <source>
        <dbReference type="ARBA" id="ARBA00022475"/>
    </source>
</evidence>
<feature type="transmembrane region" description="Helical" evidence="7">
    <location>
        <begin position="348"/>
        <end position="368"/>
    </location>
</feature>
<dbReference type="PANTHER" id="PTHR32234:SF3">
    <property type="entry name" value="SUPPRESSION OF COPPER SENSITIVITY PROTEIN"/>
    <property type="match status" value="1"/>
</dbReference>
<dbReference type="CDD" id="cd02953">
    <property type="entry name" value="DsbDgamma"/>
    <property type="match status" value="1"/>
</dbReference>
<feature type="domain" description="Thioredoxin" evidence="9">
    <location>
        <begin position="584"/>
        <end position="719"/>
    </location>
</feature>
<comment type="subcellular location">
    <subcellularLocation>
        <location evidence="1">Cell membrane</location>
        <topology evidence="1">Multi-pass membrane protein</topology>
    </subcellularLocation>
</comment>
<dbReference type="GO" id="GO:0045454">
    <property type="term" value="P:cell redox homeostasis"/>
    <property type="evidence" value="ECO:0007669"/>
    <property type="project" value="TreeGrafter"/>
</dbReference>
<dbReference type="AlphaFoldDB" id="B3QTF8"/>
<dbReference type="GO" id="GO:0015035">
    <property type="term" value="F:protein-disulfide reductase activity"/>
    <property type="evidence" value="ECO:0007669"/>
    <property type="project" value="TreeGrafter"/>
</dbReference>
<feature type="transmembrane region" description="Helical" evidence="7">
    <location>
        <begin position="462"/>
        <end position="485"/>
    </location>
</feature>
<dbReference type="KEGG" id="cts:Ctha_0233"/>
<dbReference type="eggNOG" id="COG4233">
    <property type="taxonomic scope" value="Bacteria"/>
</dbReference>
<keyword evidence="3 7" id="KW-0812">Transmembrane</keyword>
<dbReference type="OrthoDB" id="9811036at2"/>
<dbReference type="PANTHER" id="PTHR32234">
    <property type="entry name" value="THIOL:DISULFIDE INTERCHANGE PROTEIN DSBD"/>
    <property type="match status" value="1"/>
</dbReference>
<dbReference type="InterPro" id="IPR036249">
    <property type="entry name" value="Thioredoxin-like_sf"/>
</dbReference>
<keyword evidence="5 7" id="KW-1133">Transmembrane helix</keyword>
<evidence type="ECO:0000256" key="6">
    <source>
        <dbReference type="ARBA" id="ARBA00023136"/>
    </source>
</evidence>